<dbReference type="InterPro" id="IPR015815">
    <property type="entry name" value="HIBADH-related"/>
</dbReference>
<dbReference type="Pfam" id="PF03446">
    <property type="entry name" value="NAD_binding_2"/>
    <property type="match status" value="1"/>
</dbReference>
<protein>
    <submittedName>
        <fullName evidence="5">NAD(P)-dependent oxidoreductase</fullName>
    </submittedName>
</protein>
<dbReference type="InterPro" id="IPR006115">
    <property type="entry name" value="6PGDH_NADP-bd"/>
</dbReference>
<evidence type="ECO:0000313" key="6">
    <source>
        <dbReference type="Proteomes" id="UP000772812"/>
    </source>
</evidence>
<dbReference type="SUPFAM" id="SSF48179">
    <property type="entry name" value="6-phosphogluconate dehydrogenase C-terminal domain-like"/>
    <property type="match status" value="1"/>
</dbReference>
<dbReference type="Gene3D" id="3.40.50.720">
    <property type="entry name" value="NAD(P)-binding Rossmann-like Domain"/>
    <property type="match status" value="1"/>
</dbReference>
<reference evidence="5 6" key="1">
    <citation type="journal article" date="2021" name="Syst. Appl. Microbiol.">
        <title>Persephonella atlantica sp. nov.: How to adapt to physico-chemical gradients in high temperature hydrothermal habitats.</title>
        <authorList>
            <person name="Francois D.X."/>
            <person name="Godfroy A."/>
            <person name="Mathien C."/>
            <person name="Aube J."/>
            <person name="Cathalot C."/>
            <person name="Lesongeur F."/>
            <person name="L'Haridon S."/>
            <person name="Philippon X."/>
            <person name="Roussel E.G."/>
        </authorList>
    </citation>
    <scope>NUCLEOTIDE SEQUENCE [LARGE SCALE GENOMIC DNA]</scope>
    <source>
        <strain evidence="5 6">MO1340</strain>
    </source>
</reference>
<dbReference type="SUPFAM" id="SSF51735">
    <property type="entry name" value="NAD(P)-binding Rossmann-fold domains"/>
    <property type="match status" value="1"/>
</dbReference>
<dbReference type="PIRSF" id="PIRSF000103">
    <property type="entry name" value="HIBADH"/>
    <property type="match status" value="1"/>
</dbReference>
<sequence length="292" mass="32251">MECRMRIGWIGLGHMGLPMAKNLSEKGFDVVVWNRTKEKAEKSGLPFVETIKELLSRSDVVITMLFGSQSVEEVYKEITKHSIKGKIFIDMTTVHPETAKKTAELIIKNGGDFLEAPVLGSVIPAREGKLTVLVSGDSETFEKCKNIFSAVGKSIYYMGDYGNASKMKLINNTVLASFMSVISEAFTFGIKAGLEPETVMQILSDGAGKSAVLEAKKEKLLKKDYSTHFSISLIHKDICYALDIAKEYNFPAVITSQTLTLLSSAKAHKLSDKDFSSIVEIYKKLGNVEEEK</sequence>
<proteinExistence type="predicted"/>
<organism evidence="5 6">
    <name type="scientific">Persephonella atlantica</name>
    <dbReference type="NCBI Taxonomy" id="2699429"/>
    <lineage>
        <taxon>Bacteria</taxon>
        <taxon>Pseudomonadati</taxon>
        <taxon>Aquificota</taxon>
        <taxon>Aquificia</taxon>
        <taxon>Aquificales</taxon>
        <taxon>Hydrogenothermaceae</taxon>
        <taxon>Persephonella</taxon>
    </lineage>
</organism>
<keyword evidence="1" id="KW-0560">Oxidoreductase</keyword>
<dbReference type="PANTHER" id="PTHR43580">
    <property type="entry name" value="OXIDOREDUCTASE GLYR1-RELATED"/>
    <property type="match status" value="1"/>
</dbReference>
<evidence type="ECO:0000256" key="2">
    <source>
        <dbReference type="ARBA" id="ARBA00023027"/>
    </source>
</evidence>
<comment type="caution">
    <text evidence="5">The sequence shown here is derived from an EMBL/GenBank/DDBJ whole genome shotgun (WGS) entry which is preliminary data.</text>
</comment>
<evidence type="ECO:0000259" key="4">
    <source>
        <dbReference type="Pfam" id="PF14833"/>
    </source>
</evidence>
<dbReference type="InterPro" id="IPR036291">
    <property type="entry name" value="NAD(P)-bd_dom_sf"/>
</dbReference>
<dbReference type="Proteomes" id="UP000772812">
    <property type="component" value="Unassembled WGS sequence"/>
</dbReference>
<dbReference type="InterPro" id="IPR013328">
    <property type="entry name" value="6PGD_dom2"/>
</dbReference>
<dbReference type="InterPro" id="IPR051265">
    <property type="entry name" value="HIBADH-related_NP60_sf"/>
</dbReference>
<dbReference type="InterPro" id="IPR008927">
    <property type="entry name" value="6-PGluconate_DH-like_C_sf"/>
</dbReference>
<dbReference type="Gene3D" id="1.10.1040.10">
    <property type="entry name" value="N-(1-d-carboxylethyl)-l-norvaline Dehydrogenase, domain 2"/>
    <property type="match status" value="1"/>
</dbReference>
<feature type="domain" description="3-hydroxyisobutyrate dehydrogenase-like NAD-binding" evidence="4">
    <location>
        <begin position="162"/>
        <end position="281"/>
    </location>
</feature>
<dbReference type="PANTHER" id="PTHR43580:SF2">
    <property type="entry name" value="CYTOKINE-LIKE NUCLEAR FACTOR N-PAC"/>
    <property type="match status" value="1"/>
</dbReference>
<dbReference type="InterPro" id="IPR029154">
    <property type="entry name" value="HIBADH-like_NADP-bd"/>
</dbReference>
<dbReference type="Pfam" id="PF14833">
    <property type="entry name" value="NAD_binding_11"/>
    <property type="match status" value="1"/>
</dbReference>
<dbReference type="EMBL" id="JAACYA010000001">
    <property type="protein sequence ID" value="MBK3331688.1"/>
    <property type="molecule type" value="Genomic_DNA"/>
</dbReference>
<gene>
    <name evidence="5" type="ORF">GWK41_01245</name>
</gene>
<evidence type="ECO:0000259" key="3">
    <source>
        <dbReference type="Pfam" id="PF03446"/>
    </source>
</evidence>
<name>A0ABS1GFI6_9AQUI</name>
<feature type="domain" description="6-phosphogluconate dehydrogenase NADP-binding" evidence="3">
    <location>
        <begin position="6"/>
        <end position="159"/>
    </location>
</feature>
<evidence type="ECO:0000256" key="1">
    <source>
        <dbReference type="ARBA" id="ARBA00023002"/>
    </source>
</evidence>
<keyword evidence="6" id="KW-1185">Reference proteome</keyword>
<evidence type="ECO:0000313" key="5">
    <source>
        <dbReference type="EMBL" id="MBK3331688.1"/>
    </source>
</evidence>
<accession>A0ABS1GFI6</accession>
<keyword evidence="2" id="KW-0520">NAD</keyword>